<proteinExistence type="predicted"/>
<evidence type="ECO:0000313" key="2">
    <source>
        <dbReference type="Proteomes" id="UP001481677"/>
    </source>
</evidence>
<reference evidence="1 2" key="1">
    <citation type="submission" date="2024-01" db="EMBL/GenBank/DDBJ databases">
        <title>The diversity of rhizobia nodulating Mimosa spp. in eleven states of Brazil covering several biomes is determined by host plant, location, and edaphic factors.</title>
        <authorList>
            <person name="Rouws L."/>
            <person name="Barauna A."/>
            <person name="Beukes C."/>
            <person name="De Faria S.M."/>
            <person name="Gross E."/>
            <person name="Dos Reis Junior F.B."/>
            <person name="Simon M."/>
            <person name="Maluk M."/>
            <person name="Odee D.W."/>
            <person name="Kenicer G."/>
            <person name="Young J.P.W."/>
            <person name="Reis V.M."/>
            <person name="Zilli J."/>
            <person name="James E.K."/>
        </authorList>
    </citation>
    <scope>NUCLEOTIDE SEQUENCE [LARGE SCALE GENOMIC DNA]</scope>
    <source>
        <strain evidence="1 2">JPY530</strain>
    </source>
</reference>
<sequence length="84" mass="9678">MQPAICTGSTDYHVSLKALARPLLKDDADYQERRVREPHAARKSATLRAVSWSGACTQLNRLHAIMRSGYHRCMWPLLFFDYAR</sequence>
<accession>A0ABU9R3H8</accession>
<dbReference type="EMBL" id="JAZHGA010000012">
    <property type="protein sequence ID" value="MEM5341602.1"/>
    <property type="molecule type" value="Genomic_DNA"/>
</dbReference>
<comment type="caution">
    <text evidence="1">The sequence shown here is derived from an EMBL/GenBank/DDBJ whole genome shotgun (WGS) entry which is preliminary data.</text>
</comment>
<dbReference type="RefSeq" id="WP_342959974.1">
    <property type="nucleotide sequence ID" value="NZ_JAZHFZ010000022.1"/>
</dbReference>
<organism evidence="1 2">
    <name type="scientific">Paraburkholderia azotifigens</name>
    <dbReference type="NCBI Taxonomy" id="2057004"/>
    <lineage>
        <taxon>Bacteria</taxon>
        <taxon>Pseudomonadati</taxon>
        <taxon>Pseudomonadota</taxon>
        <taxon>Betaproteobacteria</taxon>
        <taxon>Burkholderiales</taxon>
        <taxon>Burkholderiaceae</taxon>
        <taxon>Paraburkholderia</taxon>
    </lineage>
</organism>
<name>A0ABU9R3H8_9BURK</name>
<protein>
    <recommendedName>
        <fullName evidence="3">Transposase</fullName>
    </recommendedName>
</protein>
<evidence type="ECO:0000313" key="1">
    <source>
        <dbReference type="EMBL" id="MEM5341602.1"/>
    </source>
</evidence>
<keyword evidence="2" id="KW-1185">Reference proteome</keyword>
<gene>
    <name evidence="1" type="ORF">V4C56_18510</name>
</gene>
<evidence type="ECO:0008006" key="3">
    <source>
        <dbReference type="Google" id="ProtNLM"/>
    </source>
</evidence>
<dbReference type="Proteomes" id="UP001481677">
    <property type="component" value="Unassembled WGS sequence"/>
</dbReference>